<proteinExistence type="predicted"/>
<keyword evidence="2" id="KW-1185">Reference proteome</keyword>
<protein>
    <submittedName>
        <fullName evidence="1">Uncharacterized protein</fullName>
    </submittedName>
</protein>
<evidence type="ECO:0000313" key="2">
    <source>
        <dbReference type="Proteomes" id="UP000308600"/>
    </source>
</evidence>
<accession>A0ACD3AI70</accession>
<dbReference type="Proteomes" id="UP000308600">
    <property type="component" value="Unassembled WGS sequence"/>
</dbReference>
<sequence>MGDDEDESQTALTRRSKVHGADVVHYAEQVHIHYEATFHNTGSGPQNVINGGQNGTINNDQRHNSPNFYYPAVPSYPAYSPMQRPQMFSARNRETHLRAIGFSAETSFGAFTTSESQQEGPITQSYIEPIPESLLDYLNEGSDLSGGINLHGEALKSKSIFKLNALNSGRCYEERLQNADLGTRFTGRVICSTSYGFHIIIGCEEGLWVLSSDHTTEMRKLLDLRNITQCAVLEEFDVVLVLANKVLHVYSLKMLSSPIEETSNSESPSWELETGITLFGVGKSREKVLLVYARRRLLASIKFSQSIDIYILEPVKSQDNLTQSSTNDTKPVQFKSWTRPGCPPPTGQSFQRFDTVAGPVCDIAFFEDKLTILCPLQVILYSERFGLNSTIDLQQRRPTTTAGGFGSLWSLISTSPIPFNIFDTGSRYLVCYPEFGRYIAKYTGDTEDVSWWGVYEAAALHGHHILLFGSTGIEVRDLKSGKFEETVPAEGEAQIHVAATSLRFRDGSSVSCRVTDIYELCRT</sequence>
<evidence type="ECO:0000313" key="1">
    <source>
        <dbReference type="EMBL" id="TFK65383.1"/>
    </source>
</evidence>
<dbReference type="EMBL" id="ML208438">
    <property type="protein sequence ID" value="TFK65383.1"/>
    <property type="molecule type" value="Genomic_DNA"/>
</dbReference>
<organism evidence="1 2">
    <name type="scientific">Pluteus cervinus</name>
    <dbReference type="NCBI Taxonomy" id="181527"/>
    <lineage>
        <taxon>Eukaryota</taxon>
        <taxon>Fungi</taxon>
        <taxon>Dikarya</taxon>
        <taxon>Basidiomycota</taxon>
        <taxon>Agaricomycotina</taxon>
        <taxon>Agaricomycetes</taxon>
        <taxon>Agaricomycetidae</taxon>
        <taxon>Agaricales</taxon>
        <taxon>Pluteineae</taxon>
        <taxon>Pluteaceae</taxon>
        <taxon>Pluteus</taxon>
    </lineage>
</organism>
<gene>
    <name evidence="1" type="ORF">BDN72DRAFT_962535</name>
</gene>
<name>A0ACD3AI70_9AGAR</name>
<reference evidence="1 2" key="1">
    <citation type="journal article" date="2019" name="Nat. Ecol. Evol.">
        <title>Megaphylogeny resolves global patterns of mushroom evolution.</title>
        <authorList>
            <person name="Varga T."/>
            <person name="Krizsan K."/>
            <person name="Foldi C."/>
            <person name="Dima B."/>
            <person name="Sanchez-Garcia M."/>
            <person name="Sanchez-Ramirez S."/>
            <person name="Szollosi G.J."/>
            <person name="Szarkandi J.G."/>
            <person name="Papp V."/>
            <person name="Albert L."/>
            <person name="Andreopoulos W."/>
            <person name="Angelini C."/>
            <person name="Antonin V."/>
            <person name="Barry K.W."/>
            <person name="Bougher N.L."/>
            <person name="Buchanan P."/>
            <person name="Buyck B."/>
            <person name="Bense V."/>
            <person name="Catcheside P."/>
            <person name="Chovatia M."/>
            <person name="Cooper J."/>
            <person name="Damon W."/>
            <person name="Desjardin D."/>
            <person name="Finy P."/>
            <person name="Geml J."/>
            <person name="Haridas S."/>
            <person name="Hughes K."/>
            <person name="Justo A."/>
            <person name="Karasinski D."/>
            <person name="Kautmanova I."/>
            <person name="Kiss B."/>
            <person name="Kocsube S."/>
            <person name="Kotiranta H."/>
            <person name="LaButti K.M."/>
            <person name="Lechner B.E."/>
            <person name="Liimatainen K."/>
            <person name="Lipzen A."/>
            <person name="Lukacs Z."/>
            <person name="Mihaltcheva S."/>
            <person name="Morgado L.N."/>
            <person name="Niskanen T."/>
            <person name="Noordeloos M.E."/>
            <person name="Ohm R.A."/>
            <person name="Ortiz-Santana B."/>
            <person name="Ovrebo C."/>
            <person name="Racz N."/>
            <person name="Riley R."/>
            <person name="Savchenko A."/>
            <person name="Shiryaev A."/>
            <person name="Soop K."/>
            <person name="Spirin V."/>
            <person name="Szebenyi C."/>
            <person name="Tomsovsky M."/>
            <person name="Tulloss R.E."/>
            <person name="Uehling J."/>
            <person name="Grigoriev I.V."/>
            <person name="Vagvolgyi C."/>
            <person name="Papp T."/>
            <person name="Martin F.M."/>
            <person name="Miettinen O."/>
            <person name="Hibbett D.S."/>
            <person name="Nagy L.G."/>
        </authorList>
    </citation>
    <scope>NUCLEOTIDE SEQUENCE [LARGE SCALE GENOMIC DNA]</scope>
    <source>
        <strain evidence="1 2">NL-1719</strain>
    </source>
</reference>